<accession>A0A9D4GR26</accession>
<keyword evidence="3" id="KW-1185">Reference proteome</keyword>
<sequence length="92" mass="10419">MDCMDCSGDTGKCEQILGWFRWTVWTAVVTQILLASGRLLPQRHDKRSVPESVPPSDPYEEFWKQHNHGLCPLGMVSQRNNTVCCLPTSCKP</sequence>
<keyword evidence="1" id="KW-1133">Transmembrane helix</keyword>
<evidence type="ECO:0000256" key="1">
    <source>
        <dbReference type="SAM" id="Phobius"/>
    </source>
</evidence>
<gene>
    <name evidence="2" type="ORF">DPMN_123537</name>
</gene>
<reference evidence="2" key="1">
    <citation type="journal article" date="2019" name="bioRxiv">
        <title>The Genome of the Zebra Mussel, Dreissena polymorpha: A Resource for Invasive Species Research.</title>
        <authorList>
            <person name="McCartney M.A."/>
            <person name="Auch B."/>
            <person name="Kono T."/>
            <person name="Mallez S."/>
            <person name="Zhang Y."/>
            <person name="Obille A."/>
            <person name="Becker A."/>
            <person name="Abrahante J.E."/>
            <person name="Garbe J."/>
            <person name="Badalamenti J.P."/>
            <person name="Herman A."/>
            <person name="Mangelson H."/>
            <person name="Liachko I."/>
            <person name="Sullivan S."/>
            <person name="Sone E.D."/>
            <person name="Koren S."/>
            <person name="Silverstein K.A.T."/>
            <person name="Beckman K.B."/>
            <person name="Gohl D.M."/>
        </authorList>
    </citation>
    <scope>NUCLEOTIDE SEQUENCE</scope>
    <source>
        <strain evidence="2">Duluth1</strain>
        <tissue evidence="2">Whole animal</tissue>
    </source>
</reference>
<keyword evidence="1" id="KW-0812">Transmembrane</keyword>
<reference evidence="2" key="2">
    <citation type="submission" date="2020-11" db="EMBL/GenBank/DDBJ databases">
        <authorList>
            <person name="McCartney M.A."/>
            <person name="Auch B."/>
            <person name="Kono T."/>
            <person name="Mallez S."/>
            <person name="Becker A."/>
            <person name="Gohl D.M."/>
            <person name="Silverstein K.A.T."/>
            <person name="Koren S."/>
            <person name="Bechman K.B."/>
            <person name="Herman A."/>
            <person name="Abrahante J.E."/>
            <person name="Garbe J."/>
        </authorList>
    </citation>
    <scope>NUCLEOTIDE SEQUENCE</scope>
    <source>
        <strain evidence="2">Duluth1</strain>
        <tissue evidence="2">Whole animal</tissue>
    </source>
</reference>
<dbReference type="EMBL" id="JAIWYP010000005">
    <property type="protein sequence ID" value="KAH3821769.1"/>
    <property type="molecule type" value="Genomic_DNA"/>
</dbReference>
<organism evidence="2 3">
    <name type="scientific">Dreissena polymorpha</name>
    <name type="common">Zebra mussel</name>
    <name type="synonym">Mytilus polymorpha</name>
    <dbReference type="NCBI Taxonomy" id="45954"/>
    <lineage>
        <taxon>Eukaryota</taxon>
        <taxon>Metazoa</taxon>
        <taxon>Spiralia</taxon>
        <taxon>Lophotrochozoa</taxon>
        <taxon>Mollusca</taxon>
        <taxon>Bivalvia</taxon>
        <taxon>Autobranchia</taxon>
        <taxon>Heteroconchia</taxon>
        <taxon>Euheterodonta</taxon>
        <taxon>Imparidentia</taxon>
        <taxon>Neoheterodontei</taxon>
        <taxon>Myida</taxon>
        <taxon>Dreissenoidea</taxon>
        <taxon>Dreissenidae</taxon>
        <taxon>Dreissena</taxon>
    </lineage>
</organism>
<evidence type="ECO:0000313" key="2">
    <source>
        <dbReference type="EMBL" id="KAH3821769.1"/>
    </source>
</evidence>
<dbReference type="Proteomes" id="UP000828390">
    <property type="component" value="Unassembled WGS sequence"/>
</dbReference>
<protein>
    <submittedName>
        <fullName evidence="2">Uncharacterized protein</fullName>
    </submittedName>
</protein>
<keyword evidence="1" id="KW-0472">Membrane</keyword>
<comment type="caution">
    <text evidence="2">The sequence shown here is derived from an EMBL/GenBank/DDBJ whole genome shotgun (WGS) entry which is preliminary data.</text>
</comment>
<feature type="non-terminal residue" evidence="2">
    <location>
        <position position="92"/>
    </location>
</feature>
<name>A0A9D4GR26_DREPO</name>
<proteinExistence type="predicted"/>
<evidence type="ECO:0000313" key="3">
    <source>
        <dbReference type="Proteomes" id="UP000828390"/>
    </source>
</evidence>
<feature type="transmembrane region" description="Helical" evidence="1">
    <location>
        <begin position="19"/>
        <end position="40"/>
    </location>
</feature>
<dbReference type="AlphaFoldDB" id="A0A9D4GR26"/>